<evidence type="ECO:0000256" key="2">
    <source>
        <dbReference type="ARBA" id="ARBA00023004"/>
    </source>
</evidence>
<protein>
    <submittedName>
        <fullName evidence="4">Oxoglutarate/iron-dependent dioxygenase</fullName>
    </submittedName>
</protein>
<keyword evidence="4" id="KW-0223">Dioxygenase</keyword>
<dbReference type="GO" id="GO:0051213">
    <property type="term" value="F:dioxygenase activity"/>
    <property type="evidence" value="ECO:0007669"/>
    <property type="project" value="UniProtKB-KW"/>
</dbReference>
<keyword evidence="5" id="KW-1185">Reference proteome</keyword>
<dbReference type="Proteomes" id="UP000245207">
    <property type="component" value="Unassembled WGS sequence"/>
</dbReference>
<dbReference type="STRING" id="35608.A0A2U1PJL1"/>
<organism evidence="4 5">
    <name type="scientific">Artemisia annua</name>
    <name type="common">Sweet wormwood</name>
    <dbReference type="NCBI Taxonomy" id="35608"/>
    <lineage>
        <taxon>Eukaryota</taxon>
        <taxon>Viridiplantae</taxon>
        <taxon>Streptophyta</taxon>
        <taxon>Embryophyta</taxon>
        <taxon>Tracheophyta</taxon>
        <taxon>Spermatophyta</taxon>
        <taxon>Magnoliopsida</taxon>
        <taxon>eudicotyledons</taxon>
        <taxon>Gunneridae</taxon>
        <taxon>Pentapetalae</taxon>
        <taxon>asterids</taxon>
        <taxon>campanulids</taxon>
        <taxon>Asterales</taxon>
        <taxon>Asteraceae</taxon>
        <taxon>Asteroideae</taxon>
        <taxon>Anthemideae</taxon>
        <taxon>Artemisiinae</taxon>
        <taxon>Artemisia</taxon>
    </lineage>
</organism>
<dbReference type="InterPro" id="IPR005123">
    <property type="entry name" value="Oxoglu/Fe-dep_dioxygenase_dom"/>
</dbReference>
<keyword evidence="2" id="KW-0408">Iron</keyword>
<reference evidence="4 5" key="1">
    <citation type="journal article" date="2018" name="Mol. Plant">
        <title>The genome of Artemisia annua provides insight into the evolution of Asteraceae family and artemisinin biosynthesis.</title>
        <authorList>
            <person name="Shen Q."/>
            <person name="Zhang L."/>
            <person name="Liao Z."/>
            <person name="Wang S."/>
            <person name="Yan T."/>
            <person name="Shi P."/>
            <person name="Liu M."/>
            <person name="Fu X."/>
            <person name="Pan Q."/>
            <person name="Wang Y."/>
            <person name="Lv Z."/>
            <person name="Lu X."/>
            <person name="Zhang F."/>
            <person name="Jiang W."/>
            <person name="Ma Y."/>
            <person name="Chen M."/>
            <person name="Hao X."/>
            <person name="Li L."/>
            <person name="Tang Y."/>
            <person name="Lv G."/>
            <person name="Zhou Y."/>
            <person name="Sun X."/>
            <person name="Brodelius P.E."/>
            <person name="Rose J.K.C."/>
            <person name="Tang K."/>
        </authorList>
    </citation>
    <scope>NUCLEOTIDE SEQUENCE [LARGE SCALE GENOMIC DNA]</scope>
    <source>
        <strain evidence="5">cv. Huhao1</strain>
        <tissue evidence="4">Leaf</tissue>
    </source>
</reference>
<keyword evidence="1" id="KW-0479">Metal-binding</keyword>
<dbReference type="Gene3D" id="2.60.120.330">
    <property type="entry name" value="B-lactam Antibiotic, Isopenicillin N Synthase, Chain"/>
    <property type="match status" value="1"/>
</dbReference>
<evidence type="ECO:0000313" key="5">
    <source>
        <dbReference type="Proteomes" id="UP000245207"/>
    </source>
</evidence>
<dbReference type="InterPro" id="IPR050295">
    <property type="entry name" value="Plant_2OG-oxidoreductases"/>
</dbReference>
<dbReference type="PANTHER" id="PTHR47991">
    <property type="entry name" value="OXOGLUTARATE/IRON-DEPENDENT DIOXYGENASE"/>
    <property type="match status" value="1"/>
</dbReference>
<dbReference type="OrthoDB" id="288590at2759"/>
<sequence length="192" mass="21530">MPPNDSAWKAVPEMCRAAFADWDKAVVGLAEELMSILCEGMGIKSDKLKEELCLERRLSLSHYYPQCPQPELILGLTSHTDPCVLTVLVQNEVGGLLQIKCGEDWVNVDPVPGAIVINIGDLLQIMSNDEYKSVEHRVLANTEEGVRVSIAVLFTPSNLEKIYGPFPELISDEKPSVYNDFIYSEFIRRFEN</sequence>
<evidence type="ECO:0000313" key="4">
    <source>
        <dbReference type="EMBL" id="PWA85943.1"/>
    </source>
</evidence>
<proteinExistence type="predicted"/>
<dbReference type="EMBL" id="PKPP01001069">
    <property type="protein sequence ID" value="PWA85943.1"/>
    <property type="molecule type" value="Genomic_DNA"/>
</dbReference>
<evidence type="ECO:0000256" key="1">
    <source>
        <dbReference type="ARBA" id="ARBA00022723"/>
    </source>
</evidence>
<dbReference type="AlphaFoldDB" id="A0A2U1PJL1"/>
<keyword evidence="4" id="KW-0560">Oxidoreductase</keyword>
<accession>A0A2U1PJL1</accession>
<dbReference type="GO" id="GO:0046872">
    <property type="term" value="F:metal ion binding"/>
    <property type="evidence" value="ECO:0007669"/>
    <property type="project" value="UniProtKB-KW"/>
</dbReference>
<evidence type="ECO:0000259" key="3">
    <source>
        <dbReference type="PROSITE" id="PS51471"/>
    </source>
</evidence>
<name>A0A2U1PJL1_ARTAN</name>
<dbReference type="Pfam" id="PF03171">
    <property type="entry name" value="2OG-FeII_Oxy"/>
    <property type="match status" value="1"/>
</dbReference>
<dbReference type="PROSITE" id="PS51471">
    <property type="entry name" value="FE2OG_OXY"/>
    <property type="match status" value="1"/>
</dbReference>
<dbReference type="InterPro" id="IPR044861">
    <property type="entry name" value="IPNS-like_FE2OG_OXY"/>
</dbReference>
<dbReference type="SUPFAM" id="SSF51197">
    <property type="entry name" value="Clavaminate synthase-like"/>
    <property type="match status" value="1"/>
</dbReference>
<comment type="caution">
    <text evidence="4">The sequence shown here is derived from an EMBL/GenBank/DDBJ whole genome shotgun (WGS) entry which is preliminary data.</text>
</comment>
<feature type="domain" description="Fe2OG dioxygenase" evidence="3">
    <location>
        <begin position="53"/>
        <end position="156"/>
    </location>
</feature>
<dbReference type="InterPro" id="IPR027443">
    <property type="entry name" value="IPNS-like_sf"/>
</dbReference>
<gene>
    <name evidence="4" type="ORF">CTI12_AA144250</name>
</gene>